<reference evidence="1" key="2">
    <citation type="submission" date="2023-01" db="EMBL/GenBank/DDBJ databases">
        <authorList>
            <person name="Sun Q."/>
            <person name="Evtushenko L."/>
        </authorList>
    </citation>
    <scope>NUCLEOTIDE SEQUENCE</scope>
    <source>
        <strain evidence="1">VKM B-2484</strain>
    </source>
</reference>
<dbReference type="EMBL" id="BSFJ01000008">
    <property type="protein sequence ID" value="GLK72072.1"/>
    <property type="molecule type" value="Genomic_DNA"/>
</dbReference>
<proteinExistence type="predicted"/>
<evidence type="ECO:0000313" key="1">
    <source>
        <dbReference type="EMBL" id="GLK72072.1"/>
    </source>
</evidence>
<evidence type="ECO:0000313" key="2">
    <source>
        <dbReference type="Proteomes" id="UP001143370"/>
    </source>
</evidence>
<sequence>MRASRRWAIGWAAVGSLQARHVPPPNKSYIIYDIVRTKDQAAFVGGDSKMFTLPARSPA</sequence>
<comment type="caution">
    <text evidence="1">The sequence shown here is derived from an EMBL/GenBank/DDBJ whole genome shotgun (WGS) entry which is preliminary data.</text>
</comment>
<reference evidence="1" key="1">
    <citation type="journal article" date="2014" name="Int. J. Syst. Evol. Microbiol.">
        <title>Complete genome sequence of Corynebacterium casei LMG S-19264T (=DSM 44701T), isolated from a smear-ripened cheese.</title>
        <authorList>
            <consortium name="US DOE Joint Genome Institute (JGI-PGF)"/>
            <person name="Walter F."/>
            <person name="Albersmeier A."/>
            <person name="Kalinowski J."/>
            <person name="Ruckert C."/>
        </authorList>
    </citation>
    <scope>NUCLEOTIDE SEQUENCE</scope>
    <source>
        <strain evidence="1">VKM B-2484</strain>
    </source>
</reference>
<accession>A0A9W6MZJ8</accession>
<protein>
    <submittedName>
        <fullName evidence="1">Uncharacterized protein</fullName>
    </submittedName>
</protein>
<keyword evidence="2" id="KW-1185">Reference proteome</keyword>
<gene>
    <name evidence="1" type="ORF">GCM10017643_21880</name>
</gene>
<dbReference type="Proteomes" id="UP001143370">
    <property type="component" value="Unassembled WGS sequence"/>
</dbReference>
<dbReference type="AlphaFoldDB" id="A0A9W6MZJ8"/>
<organism evidence="1 2">
    <name type="scientific">Ancylobacter dichloromethanicus</name>
    <dbReference type="NCBI Taxonomy" id="518825"/>
    <lineage>
        <taxon>Bacteria</taxon>
        <taxon>Pseudomonadati</taxon>
        <taxon>Pseudomonadota</taxon>
        <taxon>Alphaproteobacteria</taxon>
        <taxon>Hyphomicrobiales</taxon>
        <taxon>Xanthobacteraceae</taxon>
        <taxon>Ancylobacter</taxon>
    </lineage>
</organism>
<name>A0A9W6MZJ8_9HYPH</name>